<feature type="compositionally biased region" description="Polar residues" evidence="1">
    <location>
        <begin position="284"/>
        <end position="294"/>
    </location>
</feature>
<feature type="compositionally biased region" description="Polar residues" evidence="1">
    <location>
        <begin position="260"/>
        <end position="274"/>
    </location>
</feature>
<feature type="compositionally biased region" description="Polar residues" evidence="1">
    <location>
        <begin position="381"/>
        <end position="392"/>
    </location>
</feature>
<accession>A0A5J4UMK4</accession>
<sequence>MSILGESISWTSFDELPVGSENHAALVIGYTEGLQILPRPSMDIISTNITTDTGNKYDKFKQHRPYIAVATFDKSGIVNQIVFNQPVLGFKANCSYLAVALEREINVFSQFSLDKPIFIVSCAESYSPFPCFDLCGRWMAFYSNDEPRRLSQSGDSQMKDQQQLKSQQAQSPPTESAQVIKSISTLNSQSSKQKDIKSTSMQYQQEVVQDKGKIIDYIRTAKKQAKEYAHVMAVGLKDKKREWWDGDIIITGKSYQGENNGKYSPNTETVSYDSSNEDKRSITDIGSNKSSHSQGMKRPQYIIRRRGWLAWRERICVDEQMKNEWSKGNINEDHKSNTIENNNKQENDEKEKEKDKIQDQSNNADKQEDKLNQQEDKQKQRQLSPTNIKDANELMSGTSSLWEVSSRITALSVYPSDESSIGYIRKDGAGKKAWNFI</sequence>
<gene>
    <name evidence="2" type="ORF">EZS28_032566</name>
</gene>
<proteinExistence type="predicted"/>
<dbReference type="AlphaFoldDB" id="A0A5J4UMK4"/>
<evidence type="ECO:0000313" key="3">
    <source>
        <dbReference type="Proteomes" id="UP000324800"/>
    </source>
</evidence>
<feature type="region of interest" description="Disordered" evidence="1">
    <location>
        <begin position="149"/>
        <end position="176"/>
    </location>
</feature>
<protein>
    <submittedName>
        <fullName evidence="2">Uncharacterized protein</fullName>
    </submittedName>
</protein>
<feature type="region of interest" description="Disordered" evidence="1">
    <location>
        <begin position="260"/>
        <end position="298"/>
    </location>
</feature>
<evidence type="ECO:0000313" key="2">
    <source>
        <dbReference type="EMBL" id="KAA6371906.1"/>
    </source>
</evidence>
<organism evidence="2 3">
    <name type="scientific">Streblomastix strix</name>
    <dbReference type="NCBI Taxonomy" id="222440"/>
    <lineage>
        <taxon>Eukaryota</taxon>
        <taxon>Metamonada</taxon>
        <taxon>Preaxostyla</taxon>
        <taxon>Oxymonadida</taxon>
        <taxon>Streblomastigidae</taxon>
        <taxon>Streblomastix</taxon>
    </lineage>
</organism>
<dbReference type="EMBL" id="SNRW01014059">
    <property type="protein sequence ID" value="KAA6371906.1"/>
    <property type="molecule type" value="Genomic_DNA"/>
</dbReference>
<dbReference type="Proteomes" id="UP000324800">
    <property type="component" value="Unassembled WGS sequence"/>
</dbReference>
<feature type="compositionally biased region" description="Low complexity" evidence="1">
    <location>
        <begin position="155"/>
        <end position="171"/>
    </location>
</feature>
<feature type="compositionally biased region" description="Basic and acidic residues" evidence="1">
    <location>
        <begin position="365"/>
        <end position="379"/>
    </location>
</feature>
<feature type="compositionally biased region" description="Basic and acidic residues" evidence="1">
    <location>
        <begin position="327"/>
        <end position="358"/>
    </location>
</feature>
<evidence type="ECO:0000256" key="1">
    <source>
        <dbReference type="SAM" id="MobiDB-lite"/>
    </source>
</evidence>
<feature type="non-terminal residue" evidence="2">
    <location>
        <position position="437"/>
    </location>
</feature>
<name>A0A5J4UMK4_9EUKA</name>
<reference evidence="2 3" key="1">
    <citation type="submission" date="2019-03" db="EMBL/GenBank/DDBJ databases">
        <title>Single cell metagenomics reveals metabolic interactions within the superorganism composed of flagellate Streblomastix strix and complex community of Bacteroidetes bacteria on its surface.</title>
        <authorList>
            <person name="Treitli S.C."/>
            <person name="Kolisko M."/>
            <person name="Husnik F."/>
            <person name="Keeling P."/>
            <person name="Hampl V."/>
        </authorList>
    </citation>
    <scope>NUCLEOTIDE SEQUENCE [LARGE SCALE GENOMIC DNA]</scope>
    <source>
        <strain evidence="2">ST1C</strain>
    </source>
</reference>
<comment type="caution">
    <text evidence="2">The sequence shown here is derived from an EMBL/GenBank/DDBJ whole genome shotgun (WGS) entry which is preliminary data.</text>
</comment>
<feature type="region of interest" description="Disordered" evidence="1">
    <location>
        <begin position="327"/>
        <end position="392"/>
    </location>
</feature>